<dbReference type="InterPro" id="IPR036875">
    <property type="entry name" value="Znf_CCHC_sf"/>
</dbReference>
<dbReference type="Gene3D" id="4.10.60.10">
    <property type="entry name" value="Zinc finger, CCHC-type"/>
    <property type="match status" value="1"/>
</dbReference>
<proteinExistence type="predicted"/>
<protein>
    <submittedName>
        <fullName evidence="3">Retrovirus-related pol polyprotein from transposon tnt 1-94</fullName>
    </submittedName>
</protein>
<dbReference type="OrthoDB" id="8031884at2759"/>
<dbReference type="STRING" id="67767.A0A0J7JY43"/>
<gene>
    <name evidence="3" type="ORF">RF55_21849</name>
</gene>
<dbReference type="PANTHER" id="PTHR47592">
    <property type="entry name" value="PBF68 PROTEIN"/>
    <property type="match status" value="1"/>
</dbReference>
<dbReference type="PROSITE" id="PS50158">
    <property type="entry name" value="ZF_CCHC"/>
    <property type="match status" value="1"/>
</dbReference>
<keyword evidence="1" id="KW-0479">Metal-binding</keyword>
<dbReference type="Proteomes" id="UP000036403">
    <property type="component" value="Unassembled WGS sequence"/>
</dbReference>
<comment type="caution">
    <text evidence="3">The sequence shown here is derived from an EMBL/GenBank/DDBJ whole genome shotgun (WGS) entry which is preliminary data.</text>
</comment>
<dbReference type="SMART" id="SM00343">
    <property type="entry name" value="ZnF_C2HC"/>
    <property type="match status" value="1"/>
</dbReference>
<keyword evidence="1" id="KW-0863">Zinc-finger</keyword>
<accession>A0A0J7JY43</accession>
<dbReference type="SUPFAM" id="SSF57756">
    <property type="entry name" value="Retrovirus zinc finger-like domains"/>
    <property type="match status" value="1"/>
</dbReference>
<evidence type="ECO:0000259" key="2">
    <source>
        <dbReference type="PROSITE" id="PS50158"/>
    </source>
</evidence>
<evidence type="ECO:0000313" key="3">
    <source>
        <dbReference type="EMBL" id="KMQ82796.1"/>
    </source>
</evidence>
<reference evidence="3 4" key="1">
    <citation type="submission" date="2015-04" db="EMBL/GenBank/DDBJ databases">
        <title>Lasius niger genome sequencing.</title>
        <authorList>
            <person name="Konorov E.A."/>
            <person name="Nikitin M.A."/>
            <person name="Kirill M.V."/>
            <person name="Chang P."/>
        </authorList>
    </citation>
    <scope>NUCLEOTIDE SEQUENCE [LARGE SCALE GENOMIC DNA]</scope>
    <source>
        <tissue evidence="3">Whole</tissue>
    </source>
</reference>
<dbReference type="PANTHER" id="PTHR47592:SF31">
    <property type="entry name" value="ZINC FINGER, CCHC-TYPE-RELATED"/>
    <property type="match status" value="1"/>
</dbReference>
<dbReference type="PaxDb" id="67767-A0A0J7JY43"/>
<dbReference type="AlphaFoldDB" id="A0A0J7JY43"/>
<feature type="domain" description="CCHC-type" evidence="2">
    <location>
        <begin position="71"/>
        <end position="87"/>
    </location>
</feature>
<dbReference type="GO" id="GO:0003676">
    <property type="term" value="F:nucleic acid binding"/>
    <property type="evidence" value="ECO:0007669"/>
    <property type="project" value="InterPro"/>
</dbReference>
<dbReference type="Pfam" id="PF00098">
    <property type="entry name" value="zf-CCHC"/>
    <property type="match status" value="1"/>
</dbReference>
<dbReference type="EMBL" id="LBMM01023052">
    <property type="protein sequence ID" value="KMQ82796.1"/>
    <property type="molecule type" value="Genomic_DNA"/>
</dbReference>
<dbReference type="InterPro" id="IPR054722">
    <property type="entry name" value="PolX-like_BBD"/>
</dbReference>
<evidence type="ECO:0000313" key="4">
    <source>
        <dbReference type="Proteomes" id="UP000036403"/>
    </source>
</evidence>
<keyword evidence="1" id="KW-0862">Zinc</keyword>
<sequence length="251" mass="27812">MIGALMLSDLPDEFKPMIMGLENSGAAITGDFIKIKLLQEIKIPDTALNESGAAFLAKNKKAGIKSQNKVRKCFNCGKQGHFAAKCRFKSKPKENENSSDPKAFLAMAAVNNIKGDCWYMDSCASTHMTKKEHWLENKEICNTTIVAANNRKLKGTAKGTINIKVNNGKTMDNISVKEVTYVPELAANLLSVSKVTDKGYQANFNKKGFIVINEKTKETVARGHRQDDVYVMTSPEEKALFVNSTSKLMWH</sequence>
<dbReference type="GO" id="GO:0008270">
    <property type="term" value="F:zinc ion binding"/>
    <property type="evidence" value="ECO:0007669"/>
    <property type="project" value="UniProtKB-KW"/>
</dbReference>
<keyword evidence="4" id="KW-1185">Reference proteome</keyword>
<organism evidence="3 4">
    <name type="scientific">Lasius niger</name>
    <name type="common">Black garden ant</name>
    <dbReference type="NCBI Taxonomy" id="67767"/>
    <lineage>
        <taxon>Eukaryota</taxon>
        <taxon>Metazoa</taxon>
        <taxon>Ecdysozoa</taxon>
        <taxon>Arthropoda</taxon>
        <taxon>Hexapoda</taxon>
        <taxon>Insecta</taxon>
        <taxon>Pterygota</taxon>
        <taxon>Neoptera</taxon>
        <taxon>Endopterygota</taxon>
        <taxon>Hymenoptera</taxon>
        <taxon>Apocrita</taxon>
        <taxon>Aculeata</taxon>
        <taxon>Formicoidea</taxon>
        <taxon>Formicidae</taxon>
        <taxon>Formicinae</taxon>
        <taxon>Lasius</taxon>
        <taxon>Lasius</taxon>
    </lineage>
</organism>
<dbReference type="InterPro" id="IPR001878">
    <property type="entry name" value="Znf_CCHC"/>
</dbReference>
<dbReference type="Pfam" id="PF22936">
    <property type="entry name" value="Pol_BBD"/>
    <property type="match status" value="1"/>
</dbReference>
<evidence type="ECO:0000256" key="1">
    <source>
        <dbReference type="PROSITE-ProRule" id="PRU00047"/>
    </source>
</evidence>
<name>A0A0J7JY43_LASNI</name>